<dbReference type="Pfam" id="PF13377">
    <property type="entry name" value="Peripla_BP_3"/>
    <property type="match status" value="1"/>
</dbReference>
<dbReference type="Gene3D" id="3.40.50.2300">
    <property type="match status" value="2"/>
</dbReference>
<evidence type="ECO:0000256" key="3">
    <source>
        <dbReference type="ARBA" id="ARBA00023163"/>
    </source>
</evidence>
<dbReference type="Pfam" id="PF00356">
    <property type="entry name" value="LacI"/>
    <property type="match status" value="1"/>
</dbReference>
<dbReference type="AlphaFoldDB" id="A0A4R1RXZ9"/>
<dbReference type="PANTHER" id="PTHR30146:SF109">
    <property type="entry name" value="HTH-TYPE TRANSCRIPTIONAL REGULATOR GALS"/>
    <property type="match status" value="1"/>
</dbReference>
<dbReference type="Gene3D" id="1.10.260.40">
    <property type="entry name" value="lambda repressor-like DNA-binding domains"/>
    <property type="match status" value="1"/>
</dbReference>
<sequence length="341" mass="38327">MTVTIKDIARMANVSHTTVSRALKDSPEIGEETRRRIKELAQRLNYTSNALARGLVLKRSDSIGLVIPDIINPYYAHISKAIENVASGRNFSLIICNTDRNPEKERHYLQFLRAKQVDGIIMVPVTNRPEPLQDLVRDGIPLVLIDNWVPGVTADFITNDNFAGAAAAVRHLIRRGKRRIAHFAGPRDSFASQERLRAYRQVMAEQGLAVPEAWVISTNATFEEGERTARQLLHAGELPEAIFAVNDVVAMGALKYFYRKGVRVPEDLALVGYDDIEMVAMLPVALTTVRQRKHELGRTAAQMILERILAPDEAREYRNVTLQPRLVVRKSCGEPEEERMG</sequence>
<protein>
    <submittedName>
        <fullName evidence="5">LacI family transcriptional regulator</fullName>
    </submittedName>
</protein>
<dbReference type="InterPro" id="IPR028082">
    <property type="entry name" value="Peripla_BP_I"/>
</dbReference>
<dbReference type="SUPFAM" id="SSF47413">
    <property type="entry name" value="lambda repressor-like DNA-binding domains"/>
    <property type="match status" value="1"/>
</dbReference>
<evidence type="ECO:0000259" key="4">
    <source>
        <dbReference type="PROSITE" id="PS50932"/>
    </source>
</evidence>
<evidence type="ECO:0000313" key="6">
    <source>
        <dbReference type="Proteomes" id="UP000295008"/>
    </source>
</evidence>
<reference evidence="5 6" key="1">
    <citation type="submission" date="2019-03" db="EMBL/GenBank/DDBJ databases">
        <title>Genomic Encyclopedia of Type Strains, Phase IV (KMG-IV): sequencing the most valuable type-strain genomes for metagenomic binning, comparative biology and taxonomic classification.</title>
        <authorList>
            <person name="Goeker M."/>
        </authorList>
    </citation>
    <scope>NUCLEOTIDE SEQUENCE [LARGE SCALE GENOMIC DNA]</scope>
    <source>
        <strain evidence="5 6">LX-B</strain>
    </source>
</reference>
<dbReference type="CDD" id="cd01392">
    <property type="entry name" value="HTH_LacI"/>
    <property type="match status" value="1"/>
</dbReference>
<dbReference type="InterPro" id="IPR000843">
    <property type="entry name" value="HTH_LacI"/>
</dbReference>
<dbReference type="SMART" id="SM00354">
    <property type="entry name" value="HTH_LACI"/>
    <property type="match status" value="1"/>
</dbReference>
<feature type="domain" description="HTH lacI-type" evidence="4">
    <location>
        <begin position="3"/>
        <end position="57"/>
    </location>
</feature>
<dbReference type="InterPro" id="IPR010982">
    <property type="entry name" value="Lambda_DNA-bd_dom_sf"/>
</dbReference>
<accession>A0A4R1RXZ9</accession>
<evidence type="ECO:0000256" key="1">
    <source>
        <dbReference type="ARBA" id="ARBA00023015"/>
    </source>
</evidence>
<keyword evidence="6" id="KW-1185">Reference proteome</keyword>
<dbReference type="PANTHER" id="PTHR30146">
    <property type="entry name" value="LACI-RELATED TRANSCRIPTIONAL REPRESSOR"/>
    <property type="match status" value="1"/>
</dbReference>
<evidence type="ECO:0000313" key="5">
    <source>
        <dbReference type="EMBL" id="TCL71645.1"/>
    </source>
</evidence>
<evidence type="ECO:0000256" key="2">
    <source>
        <dbReference type="ARBA" id="ARBA00023125"/>
    </source>
</evidence>
<gene>
    <name evidence="5" type="ORF">EDC14_1007108</name>
</gene>
<organism evidence="5 6">
    <name type="scientific">Hydrogenispora ethanolica</name>
    <dbReference type="NCBI Taxonomy" id="1082276"/>
    <lineage>
        <taxon>Bacteria</taxon>
        <taxon>Bacillati</taxon>
        <taxon>Bacillota</taxon>
        <taxon>Hydrogenispora</taxon>
    </lineage>
</organism>
<dbReference type="GO" id="GO:0003700">
    <property type="term" value="F:DNA-binding transcription factor activity"/>
    <property type="evidence" value="ECO:0007669"/>
    <property type="project" value="TreeGrafter"/>
</dbReference>
<name>A0A4R1RXZ9_HYDET</name>
<dbReference type="Proteomes" id="UP000295008">
    <property type="component" value="Unassembled WGS sequence"/>
</dbReference>
<dbReference type="GO" id="GO:0000976">
    <property type="term" value="F:transcription cis-regulatory region binding"/>
    <property type="evidence" value="ECO:0007669"/>
    <property type="project" value="TreeGrafter"/>
</dbReference>
<dbReference type="InterPro" id="IPR046335">
    <property type="entry name" value="LacI/GalR-like_sensor"/>
</dbReference>
<dbReference type="OrthoDB" id="9784962at2"/>
<dbReference type="PROSITE" id="PS50932">
    <property type="entry name" value="HTH_LACI_2"/>
    <property type="match status" value="1"/>
</dbReference>
<dbReference type="CDD" id="cd06267">
    <property type="entry name" value="PBP1_LacI_sugar_binding-like"/>
    <property type="match status" value="1"/>
</dbReference>
<keyword evidence="1" id="KW-0805">Transcription regulation</keyword>
<keyword evidence="2" id="KW-0238">DNA-binding</keyword>
<dbReference type="SUPFAM" id="SSF53822">
    <property type="entry name" value="Periplasmic binding protein-like I"/>
    <property type="match status" value="1"/>
</dbReference>
<proteinExistence type="predicted"/>
<dbReference type="EMBL" id="SLUN01000007">
    <property type="protein sequence ID" value="TCL71645.1"/>
    <property type="molecule type" value="Genomic_DNA"/>
</dbReference>
<comment type="caution">
    <text evidence="5">The sequence shown here is derived from an EMBL/GenBank/DDBJ whole genome shotgun (WGS) entry which is preliminary data.</text>
</comment>
<dbReference type="PROSITE" id="PS00356">
    <property type="entry name" value="HTH_LACI_1"/>
    <property type="match status" value="1"/>
</dbReference>
<dbReference type="RefSeq" id="WP_132013781.1">
    <property type="nucleotide sequence ID" value="NZ_SLUN01000007.1"/>
</dbReference>
<keyword evidence="3" id="KW-0804">Transcription</keyword>